<evidence type="ECO:0000313" key="2">
    <source>
        <dbReference type="EMBL" id="QRE04750.1"/>
    </source>
</evidence>
<proteinExistence type="predicted"/>
<dbReference type="AlphaFoldDB" id="A0A8G2G241"/>
<reference evidence="2 3" key="1">
    <citation type="submission" date="2020-07" db="EMBL/GenBank/DDBJ databases">
        <title>Genomic characterization of Flavobacterium psychrophilum strains.</title>
        <authorList>
            <person name="Castillo D."/>
            <person name="Jorgensen J."/>
            <person name="Middelboe M."/>
        </authorList>
    </citation>
    <scope>NUCLEOTIDE SEQUENCE [LARGE SCALE GENOMIC DNA]</scope>
    <source>
        <strain evidence="2 3">FPS-R7</strain>
    </source>
</reference>
<keyword evidence="1" id="KW-1133">Transmembrane helix</keyword>
<dbReference type="EMBL" id="CP059075">
    <property type="protein sequence ID" value="QRE04750.1"/>
    <property type="molecule type" value="Genomic_DNA"/>
</dbReference>
<organism evidence="2 3">
    <name type="scientific">Flavobacterium psychrophilum</name>
    <dbReference type="NCBI Taxonomy" id="96345"/>
    <lineage>
        <taxon>Bacteria</taxon>
        <taxon>Pseudomonadati</taxon>
        <taxon>Bacteroidota</taxon>
        <taxon>Flavobacteriia</taxon>
        <taxon>Flavobacteriales</taxon>
        <taxon>Flavobacteriaceae</taxon>
        <taxon>Flavobacterium</taxon>
    </lineage>
</organism>
<name>A0A8G2G241_FLAPS</name>
<keyword evidence="1" id="KW-0812">Transmembrane</keyword>
<dbReference type="Proteomes" id="UP000596329">
    <property type="component" value="Chromosome"/>
</dbReference>
<protein>
    <submittedName>
        <fullName evidence="2">Uncharacterized protein</fullName>
    </submittedName>
</protein>
<sequence length="169" mass="19664">MTNYLPYIFGISTLVAGIYIFLLSFGIYKPKSTENKESVIEKYGTLFKIISIIMILRGGYNLITANPDRYKISQNNYPVEWTSESRNILIEKCLKDSGQMAENYPFIMKEYSECTTDKIMSEYNQKEYLEMSNKSFEEQKNIIIPLLKDCLAEMNRKVDSVNLKNKNGR</sequence>
<keyword evidence="1" id="KW-0472">Membrane</keyword>
<evidence type="ECO:0000256" key="1">
    <source>
        <dbReference type="SAM" id="Phobius"/>
    </source>
</evidence>
<gene>
    <name evidence="2" type="ORF">H0H26_03925</name>
</gene>
<feature type="transmembrane region" description="Helical" evidence="1">
    <location>
        <begin position="6"/>
        <end position="28"/>
    </location>
</feature>
<accession>A0A8G2G241</accession>
<evidence type="ECO:0000313" key="3">
    <source>
        <dbReference type="Proteomes" id="UP000596329"/>
    </source>
</evidence>
<dbReference type="RefSeq" id="WP_038466550.1">
    <property type="nucleotide sequence ID" value="NZ_BJSX01000152.1"/>
</dbReference>